<reference evidence="2 3" key="1">
    <citation type="journal article" date="2013" name="Open Biol.">
        <title>Genomics and genetics of Sulfolobus islandicus LAL14/1, a model hyperthermophilic archaeon.</title>
        <authorList>
            <person name="Jaubert C."/>
            <person name="Danioux C."/>
            <person name="Oberto J."/>
            <person name="Cortez D."/>
            <person name="Bize A."/>
            <person name="Krupovic M."/>
            <person name="She Q."/>
            <person name="Forterre P."/>
            <person name="Prangishvili D."/>
            <person name="Sezonov G."/>
        </authorList>
    </citation>
    <scope>NUCLEOTIDE SEQUENCE [LARGE SCALE GENOMIC DNA]</scope>
    <source>
        <strain evidence="2">LAL14/1</strain>
    </source>
</reference>
<dbReference type="Proteomes" id="UP000013006">
    <property type="component" value="Chromosome"/>
</dbReference>
<dbReference type="HOGENOM" id="CLU_3148146_0_0_2"/>
<evidence type="ECO:0000313" key="2">
    <source>
        <dbReference type="EMBL" id="AGJ63395.1"/>
    </source>
</evidence>
<dbReference type="EMBL" id="CP003928">
    <property type="protein sequence ID" value="AGJ63395.1"/>
    <property type="molecule type" value="Genomic_DNA"/>
</dbReference>
<protein>
    <submittedName>
        <fullName evidence="2">Uncharacterized protein</fullName>
    </submittedName>
</protein>
<evidence type="ECO:0000256" key="1">
    <source>
        <dbReference type="SAM" id="Phobius"/>
    </source>
</evidence>
<name>M9UGR6_SACIS</name>
<proteinExistence type="predicted"/>
<dbReference type="AlphaFoldDB" id="M9UGR6"/>
<feature type="transmembrane region" description="Helical" evidence="1">
    <location>
        <begin position="30"/>
        <end position="47"/>
    </location>
</feature>
<organism>
    <name type="scientific">Saccharolobus islandicus LAL14/1</name>
    <dbReference type="NCBI Taxonomy" id="1241935"/>
    <lineage>
        <taxon>Archaea</taxon>
        <taxon>Thermoproteota</taxon>
        <taxon>Thermoprotei</taxon>
        <taxon>Sulfolobales</taxon>
        <taxon>Sulfolobaceae</taxon>
        <taxon>Saccharolobus</taxon>
    </lineage>
</organism>
<accession>M9UGR6</accession>
<keyword evidence="1" id="KW-1133">Transmembrane helix</keyword>
<keyword evidence="1" id="KW-0472">Membrane</keyword>
<sequence length="48" mass="5345">MKSTTFSPSDPLKYSYLGTAFGNIDEPSEYFITFFTSTLPIFVGLSIL</sequence>
<evidence type="ECO:0000313" key="3">
    <source>
        <dbReference type="Proteomes" id="UP000013006"/>
    </source>
</evidence>
<dbReference type="KEGG" id="sic:SiL_1951"/>
<keyword evidence="1" id="KW-0812">Transmembrane</keyword>
<gene>
    <name evidence="2" type="ORF">SiL_1951</name>
</gene>